<dbReference type="Proteomes" id="UP001054945">
    <property type="component" value="Unassembled WGS sequence"/>
</dbReference>
<dbReference type="EMBL" id="BPLR01006525">
    <property type="protein sequence ID" value="GIY10433.1"/>
    <property type="molecule type" value="Genomic_DNA"/>
</dbReference>
<evidence type="ECO:0000313" key="2">
    <source>
        <dbReference type="Proteomes" id="UP001054945"/>
    </source>
</evidence>
<gene>
    <name evidence="1" type="ORF">CEXT_629501</name>
</gene>
<comment type="caution">
    <text evidence="1">The sequence shown here is derived from an EMBL/GenBank/DDBJ whole genome shotgun (WGS) entry which is preliminary data.</text>
</comment>
<protein>
    <submittedName>
        <fullName evidence="1">Uncharacterized protein</fullName>
    </submittedName>
</protein>
<reference evidence="1 2" key="1">
    <citation type="submission" date="2021-06" db="EMBL/GenBank/DDBJ databases">
        <title>Caerostris extrusa draft genome.</title>
        <authorList>
            <person name="Kono N."/>
            <person name="Arakawa K."/>
        </authorList>
    </citation>
    <scope>NUCLEOTIDE SEQUENCE [LARGE SCALE GENOMIC DNA]</scope>
</reference>
<sequence length="88" mass="9952">MQVKKEVLDFLCIDAGVSATADISMHTKAECISLSLFVALFGEVGERFDYWRRTFLRHTMTVGWETGVHTASQKLRGRNVCEKRDISG</sequence>
<dbReference type="AlphaFoldDB" id="A0AAV4QK54"/>
<organism evidence="1 2">
    <name type="scientific">Caerostris extrusa</name>
    <name type="common">Bark spider</name>
    <name type="synonym">Caerostris bankana</name>
    <dbReference type="NCBI Taxonomy" id="172846"/>
    <lineage>
        <taxon>Eukaryota</taxon>
        <taxon>Metazoa</taxon>
        <taxon>Ecdysozoa</taxon>
        <taxon>Arthropoda</taxon>
        <taxon>Chelicerata</taxon>
        <taxon>Arachnida</taxon>
        <taxon>Araneae</taxon>
        <taxon>Araneomorphae</taxon>
        <taxon>Entelegynae</taxon>
        <taxon>Araneoidea</taxon>
        <taxon>Araneidae</taxon>
        <taxon>Caerostris</taxon>
    </lineage>
</organism>
<name>A0AAV4QK54_CAEEX</name>
<accession>A0AAV4QK54</accession>
<proteinExistence type="predicted"/>
<keyword evidence="2" id="KW-1185">Reference proteome</keyword>
<evidence type="ECO:0000313" key="1">
    <source>
        <dbReference type="EMBL" id="GIY10433.1"/>
    </source>
</evidence>